<evidence type="ECO:0000313" key="4">
    <source>
        <dbReference type="EMBL" id="CUN78725.1"/>
    </source>
</evidence>
<evidence type="ECO:0000259" key="3">
    <source>
        <dbReference type="PROSITE" id="PS51635"/>
    </source>
</evidence>
<feature type="short sequence motif" description="DGA/G" evidence="2">
    <location>
        <begin position="187"/>
        <end position="189"/>
    </location>
</feature>
<reference evidence="4 5" key="1">
    <citation type="submission" date="2015-09" db="EMBL/GenBank/DDBJ databases">
        <authorList>
            <consortium name="Pathogen Informatics"/>
            <person name="Wu L."/>
            <person name="Ma J."/>
        </authorList>
    </citation>
    <scope>NUCLEOTIDE SEQUENCE [LARGE SCALE GENOMIC DNA]</scope>
    <source>
        <strain evidence="4 5">2789STDY5834858</strain>
    </source>
</reference>
<proteinExistence type="predicted"/>
<evidence type="ECO:0000256" key="2">
    <source>
        <dbReference type="PROSITE-ProRule" id="PRU01161"/>
    </source>
</evidence>
<dbReference type="SUPFAM" id="SSF52151">
    <property type="entry name" value="FabD/lysophospholipase-like"/>
    <property type="match status" value="1"/>
</dbReference>
<dbReference type="Pfam" id="PF01734">
    <property type="entry name" value="Patatin"/>
    <property type="match status" value="1"/>
</dbReference>
<feature type="domain" description="PNPLA" evidence="3">
    <location>
        <begin position="5"/>
        <end position="200"/>
    </location>
</feature>
<dbReference type="InterPro" id="IPR052580">
    <property type="entry name" value="Lipid_Hydrolase"/>
</dbReference>
<comment type="caution">
    <text evidence="4">The sequence shown here is derived from an EMBL/GenBank/DDBJ whole genome shotgun (WGS) entry which is preliminary data.</text>
</comment>
<organism evidence="4 5">
    <name type="scientific">Sarcina ventriculi</name>
    <name type="common">Clostridium ventriculi</name>
    <dbReference type="NCBI Taxonomy" id="1267"/>
    <lineage>
        <taxon>Bacteria</taxon>
        <taxon>Bacillati</taxon>
        <taxon>Bacillota</taxon>
        <taxon>Clostridia</taxon>
        <taxon>Eubacteriales</taxon>
        <taxon>Clostridiaceae</taxon>
        <taxon>Sarcina</taxon>
    </lineage>
</organism>
<accession>A0ABP2ASW3</accession>
<dbReference type="Gene3D" id="3.40.1090.10">
    <property type="entry name" value="Cytosolic phospholipase A2 catalytic domain"/>
    <property type="match status" value="2"/>
</dbReference>
<dbReference type="PANTHER" id="PTHR46394">
    <property type="entry name" value="ANNEXIN"/>
    <property type="match status" value="1"/>
</dbReference>
<keyword evidence="5" id="KW-1185">Reference proteome</keyword>
<gene>
    <name evidence="4" type="ORF">ERS852473_01095</name>
</gene>
<keyword evidence="2" id="KW-0378">Hydrolase</keyword>
<dbReference type="RefSeq" id="WP_055258426.1">
    <property type="nucleotide sequence ID" value="NZ_CABIXL010000003.1"/>
</dbReference>
<dbReference type="Proteomes" id="UP000095488">
    <property type="component" value="Unassembled WGS sequence"/>
</dbReference>
<dbReference type="InterPro" id="IPR016035">
    <property type="entry name" value="Acyl_Trfase/lysoPLipase"/>
</dbReference>
<dbReference type="InterPro" id="IPR002641">
    <property type="entry name" value="PNPLA_dom"/>
</dbReference>
<dbReference type="PROSITE" id="PS51635">
    <property type="entry name" value="PNPLA"/>
    <property type="match status" value="1"/>
</dbReference>
<sequence>MYADIVCEGGGVKGISLVGSINCLEDHGYEFKKMAGVSAGAIITSLLAVGYNGDELKNLVLNLNYNKLIFNTRLNQIFYTLKGGINLFLKKGIYSTKNIENYLYNLYLAKGKTKFKDISINNESPLKVLASDITNKKLIILPDDLPNYEIDPMEFEISKAVVMSMSIPFYFFPFIFKTPSEKNLIVDGGLISNFPIWIFDSKKVPRWPTFGLKLKEDDILHLERSHSLFSYISDIIQTALTHNENIHLENKDAVRTIELPTLSIKTTDFNLNKSKVLSLYKSGYKATENFINSWSFQRYVNDYRN</sequence>
<keyword evidence="2" id="KW-0442">Lipid degradation</keyword>
<feature type="short sequence motif" description="GXSXG" evidence="2">
    <location>
        <begin position="36"/>
        <end position="40"/>
    </location>
</feature>
<protein>
    <submittedName>
        <fullName evidence="4">Patatin</fullName>
    </submittedName>
</protein>
<evidence type="ECO:0000313" key="5">
    <source>
        <dbReference type="Proteomes" id="UP000095488"/>
    </source>
</evidence>
<dbReference type="PANTHER" id="PTHR46394:SF1">
    <property type="entry name" value="PNPLA DOMAIN-CONTAINING PROTEIN"/>
    <property type="match status" value="1"/>
</dbReference>
<keyword evidence="1 2" id="KW-0443">Lipid metabolism</keyword>
<feature type="short sequence motif" description="GXGXXG" evidence="2">
    <location>
        <begin position="9"/>
        <end position="14"/>
    </location>
</feature>
<evidence type="ECO:0000256" key="1">
    <source>
        <dbReference type="ARBA" id="ARBA00023098"/>
    </source>
</evidence>
<feature type="active site" description="Nucleophile" evidence="2">
    <location>
        <position position="38"/>
    </location>
</feature>
<feature type="active site" description="Proton acceptor" evidence="2">
    <location>
        <position position="187"/>
    </location>
</feature>
<name>A0ABP2ASW3_SARVE</name>
<dbReference type="EMBL" id="CYZR01000003">
    <property type="protein sequence ID" value="CUN78725.1"/>
    <property type="molecule type" value="Genomic_DNA"/>
</dbReference>
<dbReference type="CDD" id="cd07207">
    <property type="entry name" value="Pat_ExoU_VipD_like"/>
    <property type="match status" value="1"/>
</dbReference>